<sequence length="388" mass="44410">MYRMLLSCFVTIAMKCLLDLFSVPIIDIKEEEISDMYYNEPIQVKQEEEFIVPDEDGPIQMKQEGESIVPDEDTRGPVYQTKEIKPYDLESMSNIKLKECVTSNKAENPHLVKRFKTEDLIKIIEKHKVIWDSGLEQYSNKNLKMDAWNQVMLHFLPDFEEKDEAIKNAVVTIVQKKWKGIRACYSRELRRKRNLSGASTAMRIKPYLYFEQLRFLETNSKKMTYSVEDEPNSTCNEDNEEVTGVSSSMEFSKSNRLCEDDELKEKKLKSDPELMDEDRHFLLSLVSEIKKVPAENKLKLRTEIIRAIAAAQGQSLTWPPVPFGRGISSGPPFHSGASLPMSGHGDPLQNQFYSQLQNYQTNNPTSPNSETQAVGSPAESEITETSDV</sequence>
<dbReference type="EMBL" id="OV725077">
    <property type="protein sequence ID" value="CAH1392420.1"/>
    <property type="molecule type" value="Genomic_DNA"/>
</dbReference>
<dbReference type="Pfam" id="PF02944">
    <property type="entry name" value="BESS"/>
    <property type="match status" value="1"/>
</dbReference>
<gene>
    <name evidence="6" type="ORF">NEZAVI_LOCUS3235</name>
</gene>
<dbReference type="SMART" id="SM00595">
    <property type="entry name" value="MADF"/>
    <property type="match status" value="1"/>
</dbReference>
<feature type="region of interest" description="Disordered" evidence="2">
    <location>
        <begin position="327"/>
        <end position="388"/>
    </location>
</feature>
<dbReference type="PROSITE" id="PS51031">
    <property type="entry name" value="BESS"/>
    <property type="match status" value="1"/>
</dbReference>
<organism evidence="6 7">
    <name type="scientific">Nezara viridula</name>
    <name type="common">Southern green stink bug</name>
    <name type="synonym">Cimex viridulus</name>
    <dbReference type="NCBI Taxonomy" id="85310"/>
    <lineage>
        <taxon>Eukaryota</taxon>
        <taxon>Metazoa</taxon>
        <taxon>Ecdysozoa</taxon>
        <taxon>Arthropoda</taxon>
        <taxon>Hexapoda</taxon>
        <taxon>Insecta</taxon>
        <taxon>Pterygota</taxon>
        <taxon>Neoptera</taxon>
        <taxon>Paraneoptera</taxon>
        <taxon>Hemiptera</taxon>
        <taxon>Heteroptera</taxon>
        <taxon>Panheteroptera</taxon>
        <taxon>Pentatomomorpha</taxon>
        <taxon>Pentatomoidea</taxon>
        <taxon>Pentatomidae</taxon>
        <taxon>Pentatominae</taxon>
        <taxon>Nezara</taxon>
    </lineage>
</organism>
<keyword evidence="1" id="KW-0539">Nucleus</keyword>
<dbReference type="Proteomes" id="UP001152798">
    <property type="component" value="Chromosome 1"/>
</dbReference>
<evidence type="ECO:0000313" key="6">
    <source>
        <dbReference type="EMBL" id="CAH1392420.1"/>
    </source>
</evidence>
<dbReference type="AlphaFoldDB" id="A0A9P0E7R5"/>
<keyword evidence="3" id="KW-0732">Signal</keyword>
<feature type="signal peptide" evidence="3">
    <location>
        <begin position="1"/>
        <end position="18"/>
    </location>
</feature>
<dbReference type="InterPro" id="IPR006578">
    <property type="entry name" value="MADF-dom"/>
</dbReference>
<keyword evidence="7" id="KW-1185">Reference proteome</keyword>
<dbReference type="InterPro" id="IPR039353">
    <property type="entry name" value="TF_Adf1"/>
</dbReference>
<dbReference type="GO" id="GO:0005634">
    <property type="term" value="C:nucleus"/>
    <property type="evidence" value="ECO:0007669"/>
    <property type="project" value="UniProtKB-SubCell"/>
</dbReference>
<comment type="subcellular location">
    <subcellularLocation>
        <location evidence="1">Nucleus</location>
    </subcellularLocation>
</comment>
<dbReference type="OrthoDB" id="6627638at2759"/>
<dbReference type="GO" id="GO:0006357">
    <property type="term" value="P:regulation of transcription by RNA polymerase II"/>
    <property type="evidence" value="ECO:0007669"/>
    <property type="project" value="TreeGrafter"/>
</dbReference>
<evidence type="ECO:0000259" key="4">
    <source>
        <dbReference type="PROSITE" id="PS51029"/>
    </source>
</evidence>
<evidence type="ECO:0000313" key="7">
    <source>
        <dbReference type="Proteomes" id="UP001152798"/>
    </source>
</evidence>
<feature type="domain" description="MADF" evidence="4">
    <location>
        <begin position="119"/>
        <end position="221"/>
    </location>
</feature>
<dbReference type="PROSITE" id="PS51029">
    <property type="entry name" value="MADF"/>
    <property type="match status" value="1"/>
</dbReference>
<dbReference type="PANTHER" id="PTHR12243:SF67">
    <property type="entry name" value="COREPRESSOR OF PANGOLIN, ISOFORM A-RELATED"/>
    <property type="match status" value="1"/>
</dbReference>
<reference evidence="6" key="1">
    <citation type="submission" date="2022-01" db="EMBL/GenBank/DDBJ databases">
        <authorList>
            <person name="King R."/>
        </authorList>
    </citation>
    <scope>NUCLEOTIDE SEQUENCE</scope>
</reference>
<name>A0A9P0E7R5_NEZVI</name>
<feature type="region of interest" description="Disordered" evidence="2">
    <location>
        <begin position="227"/>
        <end position="247"/>
    </location>
</feature>
<dbReference type="Pfam" id="PF10545">
    <property type="entry name" value="MADF_DNA_bdg"/>
    <property type="match status" value="1"/>
</dbReference>
<evidence type="ECO:0000256" key="2">
    <source>
        <dbReference type="SAM" id="MobiDB-lite"/>
    </source>
</evidence>
<protein>
    <recommendedName>
        <fullName evidence="8">MADF domain-containing protein</fullName>
    </recommendedName>
</protein>
<dbReference type="PANTHER" id="PTHR12243">
    <property type="entry name" value="MADF DOMAIN TRANSCRIPTION FACTOR"/>
    <property type="match status" value="1"/>
</dbReference>
<accession>A0A9P0E7R5</accession>
<feature type="domain" description="BESS" evidence="5">
    <location>
        <begin position="275"/>
        <end position="314"/>
    </location>
</feature>
<feature type="compositionally biased region" description="Acidic residues" evidence="2">
    <location>
        <begin position="227"/>
        <end position="241"/>
    </location>
</feature>
<dbReference type="GO" id="GO:0003677">
    <property type="term" value="F:DNA binding"/>
    <property type="evidence" value="ECO:0007669"/>
    <property type="project" value="InterPro"/>
</dbReference>
<proteinExistence type="predicted"/>
<dbReference type="InterPro" id="IPR004210">
    <property type="entry name" value="BESS_motif"/>
</dbReference>
<evidence type="ECO:0000256" key="1">
    <source>
        <dbReference type="PROSITE-ProRule" id="PRU00371"/>
    </source>
</evidence>
<feature type="chain" id="PRO_5040342723" description="MADF domain-containing protein" evidence="3">
    <location>
        <begin position="19"/>
        <end position="388"/>
    </location>
</feature>
<evidence type="ECO:0000256" key="3">
    <source>
        <dbReference type="SAM" id="SignalP"/>
    </source>
</evidence>
<dbReference type="GO" id="GO:0005667">
    <property type="term" value="C:transcription regulator complex"/>
    <property type="evidence" value="ECO:0007669"/>
    <property type="project" value="TreeGrafter"/>
</dbReference>
<feature type="compositionally biased region" description="Polar residues" evidence="2">
    <location>
        <begin position="348"/>
        <end position="374"/>
    </location>
</feature>
<evidence type="ECO:0008006" key="8">
    <source>
        <dbReference type="Google" id="ProtNLM"/>
    </source>
</evidence>
<evidence type="ECO:0000259" key="5">
    <source>
        <dbReference type="PROSITE" id="PS51031"/>
    </source>
</evidence>